<dbReference type="AlphaFoldDB" id="A0A2K9NRE3"/>
<organism evidence="2 3">
    <name type="scientific">Bacteriovorax stolpii</name>
    <name type="common">Bdellovibrio stolpii</name>
    <dbReference type="NCBI Taxonomy" id="960"/>
    <lineage>
        <taxon>Bacteria</taxon>
        <taxon>Pseudomonadati</taxon>
        <taxon>Bdellovibrionota</taxon>
        <taxon>Bacteriovoracia</taxon>
        <taxon>Bacteriovoracales</taxon>
        <taxon>Bacteriovoracaceae</taxon>
        <taxon>Bacteriovorax</taxon>
    </lineage>
</organism>
<dbReference type="KEGG" id="bsto:C0V70_08105"/>
<dbReference type="Gene3D" id="1.10.1040.10">
    <property type="entry name" value="N-(1-d-carboxylethyl)-l-norvaline Dehydrogenase, domain 2"/>
    <property type="match status" value="1"/>
</dbReference>
<evidence type="ECO:0000259" key="1">
    <source>
        <dbReference type="Pfam" id="PF00725"/>
    </source>
</evidence>
<keyword evidence="3" id="KW-1185">Reference proteome</keyword>
<proteinExistence type="predicted"/>
<dbReference type="SUPFAM" id="SSF48179">
    <property type="entry name" value="6-phosphogluconate dehydrogenase C-terminal domain-like"/>
    <property type="match status" value="1"/>
</dbReference>
<dbReference type="InterPro" id="IPR008927">
    <property type="entry name" value="6-PGluconate_DH-like_C_sf"/>
</dbReference>
<sequence length="248" mass="28325">MNHALNLIACKRKWSMASVLVERLKRGFIFMNKENTLVVIENNHPLYATISKHFATRSVEEALSSYETYDLVIDLSPLRTKNKVLFLKELVRTTKAEVISDLSLTWPEMVLQNCPKVSGAMSLLFFSPTQKVETFAKNPAAQKHIDDFLAVIEKSGVNHQDLKVGFHYPRAISMIINEAYFALEENLASPKDIDLAMKFGVNYPLGPIEWGDKIGLKYIVDLLNELYEITEDSRYRVSRELKLKGNQL</sequence>
<protein>
    <recommendedName>
        <fullName evidence="1">3-hydroxyacyl-CoA dehydrogenase C-terminal domain-containing protein</fullName>
    </recommendedName>
</protein>
<evidence type="ECO:0000313" key="3">
    <source>
        <dbReference type="Proteomes" id="UP000235584"/>
    </source>
</evidence>
<dbReference type="EMBL" id="CP025704">
    <property type="protein sequence ID" value="AUN98071.1"/>
    <property type="molecule type" value="Genomic_DNA"/>
</dbReference>
<dbReference type="PANTHER" id="PTHR48075">
    <property type="entry name" value="3-HYDROXYACYL-COA DEHYDROGENASE FAMILY PROTEIN"/>
    <property type="match status" value="1"/>
</dbReference>
<dbReference type="GO" id="GO:0006631">
    <property type="term" value="P:fatty acid metabolic process"/>
    <property type="evidence" value="ECO:0007669"/>
    <property type="project" value="InterPro"/>
</dbReference>
<dbReference type="Pfam" id="PF00725">
    <property type="entry name" value="3HCDH"/>
    <property type="match status" value="1"/>
</dbReference>
<evidence type="ECO:0000313" key="2">
    <source>
        <dbReference type="EMBL" id="AUN98071.1"/>
    </source>
</evidence>
<dbReference type="PANTHER" id="PTHR48075:SF5">
    <property type="entry name" value="3-HYDROXYBUTYRYL-COA DEHYDROGENASE"/>
    <property type="match status" value="1"/>
</dbReference>
<dbReference type="InterPro" id="IPR006108">
    <property type="entry name" value="3HC_DH_C"/>
</dbReference>
<dbReference type="OrthoDB" id="2986269at2"/>
<gene>
    <name evidence="2" type="ORF">C0V70_08105</name>
</gene>
<feature type="domain" description="3-hydroxyacyl-CoA dehydrogenase C-terminal" evidence="1">
    <location>
        <begin position="165"/>
        <end position="238"/>
    </location>
</feature>
<dbReference type="InterPro" id="IPR013328">
    <property type="entry name" value="6PGD_dom2"/>
</dbReference>
<reference evidence="2 3" key="1">
    <citation type="submission" date="2018-01" db="EMBL/GenBank/DDBJ databases">
        <title>Complete genome sequence of Bacteriovorax stolpii DSM12778.</title>
        <authorList>
            <person name="Tang B."/>
            <person name="Chang J."/>
        </authorList>
    </citation>
    <scope>NUCLEOTIDE SEQUENCE [LARGE SCALE GENOMIC DNA]</scope>
    <source>
        <strain evidence="2 3">DSM 12778</strain>
    </source>
</reference>
<dbReference type="Proteomes" id="UP000235584">
    <property type="component" value="Chromosome"/>
</dbReference>
<dbReference type="GO" id="GO:0016616">
    <property type="term" value="F:oxidoreductase activity, acting on the CH-OH group of donors, NAD or NADP as acceptor"/>
    <property type="evidence" value="ECO:0007669"/>
    <property type="project" value="InterPro"/>
</dbReference>
<name>A0A2K9NRE3_BACTC</name>
<accession>A0A2K9NRE3</accession>